<organism evidence="1 2">
    <name type="scientific">Methanosarcina lacustris Z-7289</name>
    <dbReference type="NCBI Taxonomy" id="1434111"/>
    <lineage>
        <taxon>Archaea</taxon>
        <taxon>Methanobacteriati</taxon>
        <taxon>Methanobacteriota</taxon>
        <taxon>Stenosarchaea group</taxon>
        <taxon>Methanomicrobia</taxon>
        <taxon>Methanosarcinales</taxon>
        <taxon>Methanosarcinaceae</taxon>
        <taxon>Methanosarcina</taxon>
    </lineage>
</organism>
<dbReference type="KEGG" id="mls:MSLAZ_2994"/>
<gene>
    <name evidence="1" type="ORF">MSLAZ_2994</name>
</gene>
<dbReference type="AlphaFoldDB" id="A0A0E3WTA1"/>
<protein>
    <submittedName>
        <fullName evidence="1">Uncharacterized protein</fullName>
    </submittedName>
</protein>
<evidence type="ECO:0000313" key="1">
    <source>
        <dbReference type="EMBL" id="AKB76255.1"/>
    </source>
</evidence>
<keyword evidence="2" id="KW-1185">Reference proteome</keyword>
<sequence>MKKGFVQKETHHSYYLLFVNGKKTSIRTRLSHGSSEYGSNLLSMIKKQLSLETMEELEDLINCPMSGEAYVELLLERNVIKL</sequence>
<accession>A0A0E3WTA1</accession>
<proteinExistence type="predicted"/>
<reference evidence="1 2" key="1">
    <citation type="submission" date="2014-07" db="EMBL/GenBank/DDBJ databases">
        <title>Methanogenic archaea and the global carbon cycle.</title>
        <authorList>
            <person name="Henriksen J.R."/>
            <person name="Luke J."/>
            <person name="Reinhart S."/>
            <person name="Benedict M.N."/>
            <person name="Youngblut N.D."/>
            <person name="Metcalf M.E."/>
            <person name="Whitaker R.J."/>
            <person name="Metcalf W.W."/>
        </authorList>
    </citation>
    <scope>NUCLEOTIDE SEQUENCE [LARGE SCALE GENOMIC DNA]</scope>
    <source>
        <strain evidence="1 2">Z-7289</strain>
    </source>
</reference>
<dbReference type="Proteomes" id="UP000033072">
    <property type="component" value="Chromosome"/>
</dbReference>
<dbReference type="EMBL" id="CP009515">
    <property type="protein sequence ID" value="AKB76255.1"/>
    <property type="molecule type" value="Genomic_DNA"/>
</dbReference>
<evidence type="ECO:0000313" key="2">
    <source>
        <dbReference type="Proteomes" id="UP000033072"/>
    </source>
</evidence>
<name>A0A0E3WTA1_9EURY</name>
<dbReference type="PATRIC" id="fig|1434111.4.peg.3954"/>
<dbReference type="STRING" id="1434111.MSLAZ_2994"/>
<dbReference type="HOGENOM" id="CLU_179875_1_0_2"/>